<dbReference type="RefSeq" id="WP_345377507.1">
    <property type="nucleotide sequence ID" value="NZ_BAABLM010000014.1"/>
</dbReference>
<accession>A0ABP8WF71</accession>
<dbReference type="Proteomes" id="UP001501295">
    <property type="component" value="Unassembled WGS sequence"/>
</dbReference>
<proteinExistence type="predicted"/>
<organism evidence="1 2">
    <name type="scientific">Frondihabitans cladoniiphilus</name>
    <dbReference type="NCBI Taxonomy" id="715785"/>
    <lineage>
        <taxon>Bacteria</taxon>
        <taxon>Bacillati</taxon>
        <taxon>Actinomycetota</taxon>
        <taxon>Actinomycetes</taxon>
        <taxon>Micrococcales</taxon>
        <taxon>Microbacteriaceae</taxon>
        <taxon>Frondihabitans</taxon>
    </lineage>
</organism>
<keyword evidence="2" id="KW-1185">Reference proteome</keyword>
<reference evidence="2" key="1">
    <citation type="journal article" date="2019" name="Int. J. Syst. Evol. Microbiol.">
        <title>The Global Catalogue of Microorganisms (GCM) 10K type strain sequencing project: providing services to taxonomists for standard genome sequencing and annotation.</title>
        <authorList>
            <consortium name="The Broad Institute Genomics Platform"/>
            <consortium name="The Broad Institute Genome Sequencing Center for Infectious Disease"/>
            <person name="Wu L."/>
            <person name="Ma J."/>
        </authorList>
    </citation>
    <scope>NUCLEOTIDE SEQUENCE [LARGE SCALE GENOMIC DNA]</scope>
    <source>
        <strain evidence="2">JCM 18956</strain>
    </source>
</reference>
<dbReference type="EMBL" id="BAABLM010000014">
    <property type="protein sequence ID" value="GAA4687395.1"/>
    <property type="molecule type" value="Genomic_DNA"/>
</dbReference>
<evidence type="ECO:0000313" key="1">
    <source>
        <dbReference type="EMBL" id="GAA4687395.1"/>
    </source>
</evidence>
<sequence>MSARKNLSAMLGGAVQQAGTIDVQTAQEIPVARPQVAAAAPLRTSSRAAKWLSFERKETRQRPDQIEWIEAKRKDLNAMRGGEGERLTDNTLIRVALDLLMQRGDDLTGTTEDELRRSLGIALASD</sequence>
<protein>
    <submittedName>
        <fullName evidence="1">Uncharacterized protein</fullName>
    </submittedName>
</protein>
<comment type="caution">
    <text evidence="1">The sequence shown here is derived from an EMBL/GenBank/DDBJ whole genome shotgun (WGS) entry which is preliminary data.</text>
</comment>
<evidence type="ECO:0000313" key="2">
    <source>
        <dbReference type="Proteomes" id="UP001501295"/>
    </source>
</evidence>
<gene>
    <name evidence="1" type="ORF">GCM10025780_37860</name>
</gene>
<name>A0ABP8WF71_9MICO</name>